<protein>
    <submittedName>
        <fullName evidence="1">Uncharacterized protein</fullName>
    </submittedName>
</protein>
<dbReference type="EMBL" id="REGN01002216">
    <property type="protein sequence ID" value="RNA29480.1"/>
    <property type="molecule type" value="Genomic_DNA"/>
</dbReference>
<dbReference type="AlphaFoldDB" id="A0A3M7S1H2"/>
<keyword evidence="2" id="KW-1185">Reference proteome</keyword>
<comment type="caution">
    <text evidence="1">The sequence shown here is derived from an EMBL/GenBank/DDBJ whole genome shotgun (WGS) entry which is preliminary data.</text>
</comment>
<proteinExistence type="predicted"/>
<name>A0A3M7S1H2_BRAPC</name>
<sequence length="130" mass="15467">MSNDAVGKLSKACDYRFKNYFNKFINQIELYHDRSSNPRQTVSTSSKQRISDYHSHDTYVDTEEKMALVYKKTRGVGKIYDPHGIYLLIKYTLSLHSQSSESVDQQNCPKCNIPMLKRRYWYCKNKYRLF</sequence>
<evidence type="ECO:0000313" key="1">
    <source>
        <dbReference type="EMBL" id="RNA29480.1"/>
    </source>
</evidence>
<evidence type="ECO:0000313" key="2">
    <source>
        <dbReference type="Proteomes" id="UP000276133"/>
    </source>
</evidence>
<organism evidence="1 2">
    <name type="scientific">Brachionus plicatilis</name>
    <name type="common">Marine rotifer</name>
    <name type="synonym">Brachionus muelleri</name>
    <dbReference type="NCBI Taxonomy" id="10195"/>
    <lineage>
        <taxon>Eukaryota</taxon>
        <taxon>Metazoa</taxon>
        <taxon>Spiralia</taxon>
        <taxon>Gnathifera</taxon>
        <taxon>Rotifera</taxon>
        <taxon>Eurotatoria</taxon>
        <taxon>Monogononta</taxon>
        <taxon>Pseudotrocha</taxon>
        <taxon>Ploima</taxon>
        <taxon>Brachionidae</taxon>
        <taxon>Brachionus</taxon>
    </lineage>
</organism>
<gene>
    <name evidence="1" type="ORF">BpHYR1_011303</name>
</gene>
<accession>A0A3M7S1H2</accession>
<dbReference type="Proteomes" id="UP000276133">
    <property type="component" value="Unassembled WGS sequence"/>
</dbReference>
<reference evidence="1 2" key="1">
    <citation type="journal article" date="2018" name="Sci. Rep.">
        <title>Genomic signatures of local adaptation to the degree of environmental predictability in rotifers.</title>
        <authorList>
            <person name="Franch-Gras L."/>
            <person name="Hahn C."/>
            <person name="Garcia-Roger E.M."/>
            <person name="Carmona M.J."/>
            <person name="Serra M."/>
            <person name="Gomez A."/>
        </authorList>
    </citation>
    <scope>NUCLEOTIDE SEQUENCE [LARGE SCALE GENOMIC DNA]</scope>
    <source>
        <strain evidence="1">HYR1</strain>
    </source>
</reference>